<comment type="caution">
    <text evidence="2">The sequence shown here is derived from an EMBL/GenBank/DDBJ whole genome shotgun (WGS) entry which is preliminary data.</text>
</comment>
<dbReference type="Gene3D" id="3.30.530.20">
    <property type="match status" value="1"/>
</dbReference>
<gene>
    <name evidence="2" type="ORF">F444_09087</name>
</gene>
<organism evidence="2 3">
    <name type="scientific">Phytophthora nicotianae P1976</name>
    <dbReference type="NCBI Taxonomy" id="1317066"/>
    <lineage>
        <taxon>Eukaryota</taxon>
        <taxon>Sar</taxon>
        <taxon>Stramenopiles</taxon>
        <taxon>Oomycota</taxon>
        <taxon>Peronosporomycetes</taxon>
        <taxon>Peronosporales</taxon>
        <taxon>Peronosporaceae</taxon>
        <taxon>Phytophthora</taxon>
    </lineage>
</organism>
<evidence type="ECO:0000313" key="3">
    <source>
        <dbReference type="Proteomes" id="UP000028582"/>
    </source>
</evidence>
<evidence type="ECO:0008006" key="4">
    <source>
        <dbReference type="Google" id="ProtNLM"/>
    </source>
</evidence>
<dbReference type="PANTHER" id="PTHR13510">
    <property type="entry name" value="FYVE-FINGER-CONTAINING RAB5 EFFECTOR PROTEIN RABENOSYN-5-RELATED"/>
    <property type="match status" value="1"/>
</dbReference>
<feature type="region of interest" description="Disordered" evidence="1">
    <location>
        <begin position="472"/>
        <end position="510"/>
    </location>
</feature>
<feature type="region of interest" description="Disordered" evidence="1">
    <location>
        <begin position="420"/>
        <end position="446"/>
    </location>
</feature>
<accession>A0A081A8S6</accession>
<dbReference type="PANTHER" id="PTHR13510:SF44">
    <property type="entry name" value="RABENOSYN-5"/>
    <property type="match status" value="1"/>
</dbReference>
<evidence type="ECO:0000256" key="1">
    <source>
        <dbReference type="SAM" id="MobiDB-lite"/>
    </source>
</evidence>
<dbReference type="AlphaFoldDB" id="A0A081A8S6"/>
<dbReference type="OrthoDB" id="92924at2759"/>
<protein>
    <recommendedName>
        <fullName evidence="4">FYVE-type domain-containing protein</fullName>
    </recommendedName>
</protein>
<evidence type="ECO:0000313" key="2">
    <source>
        <dbReference type="EMBL" id="ETO75287.1"/>
    </source>
</evidence>
<name>A0A081A8S6_PHYNI</name>
<reference evidence="2 3" key="1">
    <citation type="submission" date="2013-11" db="EMBL/GenBank/DDBJ databases">
        <title>The Genome Sequence of Phytophthora parasitica P1976.</title>
        <authorList>
            <consortium name="The Broad Institute Genomics Platform"/>
            <person name="Russ C."/>
            <person name="Tyler B."/>
            <person name="Panabieres F."/>
            <person name="Shan W."/>
            <person name="Tripathy S."/>
            <person name="Grunwald N."/>
            <person name="Machado M."/>
            <person name="Johnson C.S."/>
            <person name="Walker B."/>
            <person name="Young S."/>
            <person name="Zeng Q."/>
            <person name="Gargeya S."/>
            <person name="Fitzgerald M."/>
            <person name="Haas B."/>
            <person name="Abouelleil A."/>
            <person name="Allen A.W."/>
            <person name="Alvarado L."/>
            <person name="Arachchi H.M."/>
            <person name="Berlin A.M."/>
            <person name="Chapman S.B."/>
            <person name="Gainer-Dewar J."/>
            <person name="Goldberg J."/>
            <person name="Griggs A."/>
            <person name="Gujja S."/>
            <person name="Hansen M."/>
            <person name="Howarth C."/>
            <person name="Imamovic A."/>
            <person name="Ireland A."/>
            <person name="Larimer J."/>
            <person name="McCowan C."/>
            <person name="Murphy C."/>
            <person name="Pearson M."/>
            <person name="Poon T.W."/>
            <person name="Priest M."/>
            <person name="Roberts A."/>
            <person name="Saif S."/>
            <person name="Shea T."/>
            <person name="Sisk P."/>
            <person name="Sykes S."/>
            <person name="Wortman J."/>
            <person name="Nusbaum C."/>
            <person name="Birren B."/>
        </authorList>
    </citation>
    <scope>NUCLEOTIDE SEQUENCE [LARGE SCALE GENOMIC DNA]</scope>
    <source>
        <strain evidence="2 3">P1976</strain>
    </source>
</reference>
<dbReference type="Proteomes" id="UP000028582">
    <property type="component" value="Unassembled WGS sequence"/>
</dbReference>
<dbReference type="InterPro" id="IPR023393">
    <property type="entry name" value="START-like_dom_sf"/>
</dbReference>
<dbReference type="InterPro" id="IPR052727">
    <property type="entry name" value="Rab4/Rab5_effector"/>
</dbReference>
<sequence>MKFTLPKNAFPAITLSNEHQAALTEEADTVVKEIVAANEAFIADGCTLSHPYWKLVRAKEGLQVYRQRKKAINQRGTDSCSPVLQSPSWSKEHEYSRYRTLSSSSIDFGADRNTSLSSSSGVAGDSIMEKMRPHGVALMALHGSMDGTLDDCMFGCFASTDEAWKLRSSHINDRLDDARILASIRGPTRTDPCRFLGVKWFAKEHPVVLTGIVQQRDFLIMESSGFTKDSKGERVGYFLMHSVTLRDIPELTHLGIVRGVMSFCYLFRQGGPGKVDVFCRGFFDSRGDMPGRLSVSIAAEAAICCAGVVDYAYIKKLRWLMKHTSKRQSGDENQAHVSHCEACDKSFCKFSLTSSGSGTPCQICRQVVCSKCSVTKKITMHVSDTGAVQQCSLHFCLGCLLKAKQQSGWEMAMSSLEASSASVGSSPSTPAPRFPQNANQQRDGRSYSAYTSNHAYQRGELTSTTIYSKDLYRSTSDQTSGESHPSNNARVRAWSPRSAGPKSTRGVRFG</sequence>
<feature type="compositionally biased region" description="Polar residues" evidence="1">
    <location>
        <begin position="472"/>
        <end position="489"/>
    </location>
</feature>
<proteinExistence type="predicted"/>
<dbReference type="EMBL" id="ANJA01001689">
    <property type="protein sequence ID" value="ETO75287.1"/>
    <property type="molecule type" value="Genomic_DNA"/>
</dbReference>